<dbReference type="AlphaFoldDB" id="A0A6P1ZJA5"/>
<evidence type="ECO:0000313" key="3">
    <source>
        <dbReference type="EMBL" id="TVM33676.1"/>
    </source>
</evidence>
<accession>A0A6P1ZJA5</accession>
<gene>
    <name evidence="3" type="ORF">DQK91_10645</name>
</gene>
<proteinExistence type="predicted"/>
<sequence>MTDWTDPSNYDPDDLPPWERAAMRRASLAGLITPRRIFWAVAIVGLVIYLAANWQYALVAAGITGDTTPDQTATAPDQATTGAAMDRLMAIAEMDGNPMRAAYNLGTIEKTLDTTDQAQRLYLLLQKYPGKMAYLLGYVCGDEFTTLGYLVKTRELVRVRINLDGHVTGELWQEHAVDRLKNAANGGSLDDTPKGKRPGGFVSLRANPEGRAK</sequence>
<name>A0A6P1ZJA5_9BACT</name>
<keyword evidence="2" id="KW-0472">Membrane</keyword>
<protein>
    <submittedName>
        <fullName evidence="3">Uncharacterized protein</fullName>
    </submittedName>
</protein>
<dbReference type="Proteomes" id="UP000434052">
    <property type="component" value="Unassembled WGS sequence"/>
</dbReference>
<feature type="region of interest" description="Disordered" evidence="1">
    <location>
        <begin position="184"/>
        <end position="213"/>
    </location>
</feature>
<evidence type="ECO:0000256" key="2">
    <source>
        <dbReference type="SAM" id="Phobius"/>
    </source>
</evidence>
<evidence type="ECO:0000313" key="4">
    <source>
        <dbReference type="Proteomes" id="UP000434052"/>
    </source>
</evidence>
<keyword evidence="2" id="KW-1133">Transmembrane helix</keyword>
<organism evidence="3 4">
    <name type="scientific">Oceanidesulfovibrio marinus</name>
    <dbReference type="NCBI Taxonomy" id="370038"/>
    <lineage>
        <taxon>Bacteria</taxon>
        <taxon>Pseudomonadati</taxon>
        <taxon>Thermodesulfobacteriota</taxon>
        <taxon>Desulfovibrionia</taxon>
        <taxon>Desulfovibrionales</taxon>
        <taxon>Desulfovibrionaceae</taxon>
        <taxon>Oceanidesulfovibrio</taxon>
    </lineage>
</organism>
<evidence type="ECO:0000256" key="1">
    <source>
        <dbReference type="SAM" id="MobiDB-lite"/>
    </source>
</evidence>
<comment type="caution">
    <text evidence="3">The sequence shown here is derived from an EMBL/GenBank/DDBJ whole genome shotgun (WGS) entry which is preliminary data.</text>
</comment>
<feature type="transmembrane region" description="Helical" evidence="2">
    <location>
        <begin position="37"/>
        <end position="56"/>
    </location>
</feature>
<dbReference type="EMBL" id="QMIF01000006">
    <property type="protein sequence ID" value="TVM33676.1"/>
    <property type="molecule type" value="Genomic_DNA"/>
</dbReference>
<reference evidence="3 4" key="1">
    <citation type="submission" date="2018-06" db="EMBL/GenBank/DDBJ databases">
        <title>Complete genome of Desulfovibrio marinus P48SEP.</title>
        <authorList>
            <person name="Crispim J.S."/>
            <person name="Vidigal P.M.P."/>
            <person name="Silva L.C.F."/>
            <person name="Araujo L.C."/>
            <person name="Laguardia C.N."/>
            <person name="Dias R.S."/>
            <person name="Sousa M.P."/>
            <person name="Paula S.O."/>
            <person name="Silva C."/>
        </authorList>
    </citation>
    <scope>NUCLEOTIDE SEQUENCE [LARGE SCALE GENOMIC DNA]</scope>
    <source>
        <strain evidence="3 4">P48SEP</strain>
    </source>
</reference>
<dbReference type="RefSeq" id="WP_144305341.1">
    <property type="nucleotide sequence ID" value="NZ_QMIF01000006.1"/>
</dbReference>
<keyword evidence="2" id="KW-0812">Transmembrane</keyword>